<feature type="compositionally biased region" description="Polar residues" evidence="1">
    <location>
        <begin position="98"/>
        <end position="111"/>
    </location>
</feature>
<dbReference type="Proteomes" id="UP001642540">
    <property type="component" value="Unassembled WGS sequence"/>
</dbReference>
<gene>
    <name evidence="2" type="ORF">ODALV1_LOCUS29702</name>
</gene>
<protein>
    <submittedName>
        <fullName evidence="2">Uncharacterized protein</fullName>
    </submittedName>
</protein>
<dbReference type="EMBL" id="CAXLJM020000158">
    <property type="protein sequence ID" value="CAL8143567.1"/>
    <property type="molecule type" value="Genomic_DNA"/>
</dbReference>
<evidence type="ECO:0000313" key="2">
    <source>
        <dbReference type="EMBL" id="CAL8143567.1"/>
    </source>
</evidence>
<name>A0ABP1S4F3_9HEXA</name>
<keyword evidence="3" id="KW-1185">Reference proteome</keyword>
<feature type="compositionally biased region" description="Polar residues" evidence="1">
    <location>
        <begin position="69"/>
        <end position="86"/>
    </location>
</feature>
<accession>A0ABP1S4F3</accession>
<reference evidence="2 3" key="1">
    <citation type="submission" date="2024-08" db="EMBL/GenBank/DDBJ databases">
        <authorList>
            <person name="Cucini C."/>
            <person name="Frati F."/>
        </authorList>
    </citation>
    <scope>NUCLEOTIDE SEQUENCE [LARGE SCALE GENOMIC DNA]</scope>
</reference>
<feature type="region of interest" description="Disordered" evidence="1">
    <location>
        <begin position="50"/>
        <end position="113"/>
    </location>
</feature>
<evidence type="ECO:0000256" key="1">
    <source>
        <dbReference type="SAM" id="MobiDB-lite"/>
    </source>
</evidence>
<organism evidence="2 3">
    <name type="scientific">Orchesella dallaii</name>
    <dbReference type="NCBI Taxonomy" id="48710"/>
    <lineage>
        <taxon>Eukaryota</taxon>
        <taxon>Metazoa</taxon>
        <taxon>Ecdysozoa</taxon>
        <taxon>Arthropoda</taxon>
        <taxon>Hexapoda</taxon>
        <taxon>Collembola</taxon>
        <taxon>Entomobryomorpha</taxon>
        <taxon>Entomobryoidea</taxon>
        <taxon>Orchesellidae</taxon>
        <taxon>Orchesellinae</taxon>
        <taxon>Orchesella</taxon>
    </lineage>
</organism>
<proteinExistence type="predicted"/>
<sequence>METESVNPNSTDEDSVWTVDPVVVAKCTQLVSETVGDKVASREEPEVEIIGRIENNNSPSSSASKESSVIPTVSGTRNTLLYSPTNALHRPLKKRKVQNLQTSGTGSSLKNGGQIPPIINRFATNRSKSIGQLVEAADGTVVTVKQDVLDMLRKS</sequence>
<feature type="compositionally biased region" description="Low complexity" evidence="1">
    <location>
        <begin position="55"/>
        <end position="68"/>
    </location>
</feature>
<evidence type="ECO:0000313" key="3">
    <source>
        <dbReference type="Proteomes" id="UP001642540"/>
    </source>
</evidence>
<comment type="caution">
    <text evidence="2">The sequence shown here is derived from an EMBL/GenBank/DDBJ whole genome shotgun (WGS) entry which is preliminary data.</text>
</comment>